<accession>A0A1U9VEQ4</accession>
<dbReference type="EMBL" id="CP019911">
    <property type="protein sequence ID" value="AQW28657.1"/>
    <property type="molecule type" value="Genomic_DNA"/>
</dbReference>
<dbReference type="InterPro" id="IPR003593">
    <property type="entry name" value="AAA+_ATPase"/>
</dbReference>
<dbReference type="GO" id="GO:0005524">
    <property type="term" value="F:ATP binding"/>
    <property type="evidence" value="ECO:0007669"/>
    <property type="project" value="InterPro"/>
</dbReference>
<evidence type="ECO:0000313" key="3">
    <source>
        <dbReference type="Proteomes" id="UP000189628"/>
    </source>
</evidence>
<dbReference type="RefSeq" id="WP_078221565.1">
    <property type="nucleotide sequence ID" value="NZ_CP019911.1"/>
</dbReference>
<proteinExistence type="predicted"/>
<sequence>MTDTTLKNQPDSMRSVADLAQSAIAAVKAKPTPTPRQFVPQYAECEAHGQYPMNMQDERGGERWYPPGCPICRKQANAARLLAASNIPRRFVDCDFGNYEAATEEQQRVLRRCESYASEFRKYRDAGACLLLCGRPGTGKNHLATAISRRLLDDGYSVLRIKASQYLDAYWSKGFDEREAWLHGMASVDLLMIDEIGRSSNAKSAQDAFFRLLDARYEAQLPNLLATNLNREELIEVLGDATYDRLTQGGSIRLTFDWDSFRAKKVGV</sequence>
<dbReference type="SUPFAM" id="SSF52540">
    <property type="entry name" value="P-loop containing nucleoside triphosphate hydrolases"/>
    <property type="match status" value="1"/>
</dbReference>
<dbReference type="CDD" id="cd00009">
    <property type="entry name" value="AAA"/>
    <property type="match status" value="1"/>
</dbReference>
<reference evidence="2 3" key="1">
    <citation type="submission" date="2017-02" db="EMBL/GenBank/DDBJ databases">
        <title>Blood Disease Bacterium A2-HR MARDI.</title>
        <authorList>
            <person name="Badrun R."/>
            <person name="Abu Bakar N."/>
            <person name="Laboh R."/>
        </authorList>
    </citation>
    <scope>NUCLEOTIDE SEQUENCE [LARGE SCALE GENOMIC DNA]</scope>
    <source>
        <strain evidence="2 3">A2-HR MARDI</strain>
    </source>
</reference>
<dbReference type="Proteomes" id="UP000189628">
    <property type="component" value="Chromosome"/>
</dbReference>
<protein>
    <recommendedName>
        <fullName evidence="1">AAA+ ATPase domain-containing protein</fullName>
    </recommendedName>
</protein>
<evidence type="ECO:0000259" key="1">
    <source>
        <dbReference type="SMART" id="SM00382"/>
    </source>
</evidence>
<dbReference type="Gene3D" id="3.40.50.300">
    <property type="entry name" value="P-loop containing nucleotide triphosphate hydrolases"/>
    <property type="match status" value="1"/>
</dbReference>
<dbReference type="AlphaFoldDB" id="A0A1U9VEQ4"/>
<dbReference type="SMART" id="SM00382">
    <property type="entry name" value="AAA"/>
    <property type="match status" value="1"/>
</dbReference>
<organism evidence="2 3">
    <name type="scientific">blood disease bacterium A2-HR MARDI</name>
    <dbReference type="NCBI Taxonomy" id="1944648"/>
    <lineage>
        <taxon>Bacteria</taxon>
        <taxon>Pseudomonadati</taxon>
        <taxon>Pseudomonadota</taxon>
        <taxon>Betaproteobacteria</taxon>
        <taxon>Burkholderiales</taxon>
        <taxon>Burkholderiaceae</taxon>
        <taxon>Ralstonia</taxon>
        <taxon>Ralstonia solanacearum species complex</taxon>
    </lineage>
</organism>
<gene>
    <name evidence="2" type="ORF">B0B51_00530</name>
</gene>
<dbReference type="PANTHER" id="PTHR30050:SF4">
    <property type="entry name" value="ATP-BINDING PROTEIN RV3427C IN INSERTION SEQUENCE-RELATED"/>
    <property type="match status" value="1"/>
</dbReference>
<dbReference type="GO" id="GO:0006260">
    <property type="term" value="P:DNA replication"/>
    <property type="evidence" value="ECO:0007669"/>
    <property type="project" value="TreeGrafter"/>
</dbReference>
<dbReference type="PANTHER" id="PTHR30050">
    <property type="entry name" value="CHROMOSOMAL REPLICATION INITIATOR PROTEIN DNAA"/>
    <property type="match status" value="1"/>
</dbReference>
<feature type="domain" description="AAA+ ATPase" evidence="1">
    <location>
        <begin position="126"/>
        <end position="240"/>
    </location>
</feature>
<dbReference type="InterPro" id="IPR027417">
    <property type="entry name" value="P-loop_NTPase"/>
</dbReference>
<dbReference type="Pfam" id="PF01695">
    <property type="entry name" value="IstB_IS21"/>
    <property type="match status" value="1"/>
</dbReference>
<name>A0A1U9VEQ4_9RALS</name>
<dbReference type="InterPro" id="IPR002611">
    <property type="entry name" value="IstB_ATP-bd"/>
</dbReference>
<evidence type="ECO:0000313" key="2">
    <source>
        <dbReference type="EMBL" id="AQW28657.1"/>
    </source>
</evidence>